<dbReference type="EC" id="3.1.21.-" evidence="6"/>
<dbReference type="InterPro" id="IPR044946">
    <property type="entry name" value="Restrct_endonuc_typeI_TRD_sf"/>
</dbReference>
<evidence type="ECO:0000256" key="1">
    <source>
        <dbReference type="ARBA" id="ARBA00010923"/>
    </source>
</evidence>
<accession>A0ABW0Q644</accession>
<protein>
    <submittedName>
        <fullName evidence="6">Restriction endonuclease subunit S</fullName>
        <ecNumber evidence="6">3.1.21.-</ecNumber>
    </submittedName>
</protein>
<gene>
    <name evidence="6" type="ORF">ACFPP7_02955</name>
</gene>
<proteinExistence type="inferred from homology"/>
<evidence type="ECO:0000313" key="7">
    <source>
        <dbReference type="Proteomes" id="UP001596084"/>
    </source>
</evidence>
<feature type="coiled-coil region" evidence="4">
    <location>
        <begin position="158"/>
        <end position="185"/>
    </location>
</feature>
<keyword evidence="7" id="KW-1185">Reference proteome</keyword>
<dbReference type="RefSeq" id="WP_084389656.1">
    <property type="nucleotide sequence ID" value="NZ_JBHSMX010000006.1"/>
</dbReference>
<dbReference type="Pfam" id="PF01420">
    <property type="entry name" value="Methylase_S"/>
    <property type="match status" value="2"/>
</dbReference>
<evidence type="ECO:0000256" key="3">
    <source>
        <dbReference type="ARBA" id="ARBA00023125"/>
    </source>
</evidence>
<feature type="domain" description="Type I restriction modification DNA specificity" evidence="5">
    <location>
        <begin position="277"/>
        <end position="365"/>
    </location>
</feature>
<reference evidence="7" key="1">
    <citation type="journal article" date="2019" name="Int. J. Syst. Evol. Microbiol.">
        <title>The Global Catalogue of Microorganisms (GCM) 10K type strain sequencing project: providing services to taxonomists for standard genome sequencing and annotation.</title>
        <authorList>
            <consortium name="The Broad Institute Genomics Platform"/>
            <consortium name="The Broad Institute Genome Sequencing Center for Infectious Disease"/>
            <person name="Wu L."/>
            <person name="Ma J."/>
        </authorList>
    </citation>
    <scope>NUCLEOTIDE SEQUENCE [LARGE SCALE GENOMIC DNA]</scope>
    <source>
        <strain evidence="7">CGMCC 4.7277</strain>
    </source>
</reference>
<evidence type="ECO:0000256" key="4">
    <source>
        <dbReference type="SAM" id="Coils"/>
    </source>
</evidence>
<dbReference type="PANTHER" id="PTHR30408:SF12">
    <property type="entry name" value="TYPE I RESTRICTION ENZYME MJAVIII SPECIFICITY SUBUNIT"/>
    <property type="match status" value="1"/>
</dbReference>
<comment type="similarity">
    <text evidence="1">Belongs to the type-I restriction system S methylase family.</text>
</comment>
<dbReference type="Gene3D" id="3.90.220.20">
    <property type="entry name" value="DNA methylase specificity domains"/>
    <property type="match status" value="2"/>
</dbReference>
<dbReference type="InterPro" id="IPR000055">
    <property type="entry name" value="Restrct_endonuc_typeI_TRD"/>
</dbReference>
<sequence>MSGWRTIPVGGLVEPVKTWNPLRENPDDVFDYIDLSAVDQAAKAILGAREITCGEAPSRARQLVSAGDVLVSTVRPNLNGIAKVNPEFDGATASTGFCVLRPLPNLLSSSYLFHWVKSPQFVADMVSKATGASYPAVSDRIIFESPIAVPPLLEQRRIAAILDQADALRAKRREALSQLDSLTQSIFIEMFGDLATNPKGWAVNPVSDFIIGVTNGMTRRRIESDMGENIVLRLRDIRSDWIDFSDVNRITLLPNEVRRFSVAPGDLLFIRVNGNPEYVGRCAVFEGHPEPVFFNDHIMRVKVDESKIHRIFLAYFLNGSAGKKEIAKHRKTSAGQHTINQEGLGKIQVPTPPIELQTEFVLRLECINKQKMVFSASKADLDNLFASLQHRAFRGEL</sequence>
<dbReference type="InterPro" id="IPR052021">
    <property type="entry name" value="Type-I_RS_S_subunit"/>
</dbReference>
<comment type="caution">
    <text evidence="6">The sequence shown here is derived from an EMBL/GenBank/DDBJ whole genome shotgun (WGS) entry which is preliminary data.</text>
</comment>
<organism evidence="6 7">
    <name type="scientific">Polaromonas jejuensis</name>
    <dbReference type="NCBI Taxonomy" id="457502"/>
    <lineage>
        <taxon>Bacteria</taxon>
        <taxon>Pseudomonadati</taxon>
        <taxon>Pseudomonadota</taxon>
        <taxon>Betaproteobacteria</taxon>
        <taxon>Burkholderiales</taxon>
        <taxon>Comamonadaceae</taxon>
        <taxon>Polaromonas</taxon>
    </lineage>
</organism>
<dbReference type="GO" id="GO:0016787">
    <property type="term" value="F:hydrolase activity"/>
    <property type="evidence" value="ECO:0007669"/>
    <property type="project" value="UniProtKB-KW"/>
</dbReference>
<feature type="domain" description="Type I restriction modification DNA specificity" evidence="5">
    <location>
        <begin position="65"/>
        <end position="175"/>
    </location>
</feature>
<dbReference type="GO" id="GO:0004519">
    <property type="term" value="F:endonuclease activity"/>
    <property type="evidence" value="ECO:0007669"/>
    <property type="project" value="UniProtKB-KW"/>
</dbReference>
<evidence type="ECO:0000256" key="2">
    <source>
        <dbReference type="ARBA" id="ARBA00022747"/>
    </source>
</evidence>
<name>A0ABW0Q644_9BURK</name>
<evidence type="ECO:0000313" key="6">
    <source>
        <dbReference type="EMBL" id="MFC5519878.1"/>
    </source>
</evidence>
<keyword evidence="2" id="KW-0680">Restriction system</keyword>
<keyword evidence="6" id="KW-0378">Hydrolase</keyword>
<keyword evidence="6" id="KW-0255">Endonuclease</keyword>
<keyword evidence="3" id="KW-0238">DNA-binding</keyword>
<dbReference type="Proteomes" id="UP001596084">
    <property type="component" value="Unassembled WGS sequence"/>
</dbReference>
<keyword evidence="4" id="KW-0175">Coiled coil</keyword>
<evidence type="ECO:0000259" key="5">
    <source>
        <dbReference type="Pfam" id="PF01420"/>
    </source>
</evidence>
<keyword evidence="6" id="KW-0540">Nuclease</keyword>
<dbReference type="EMBL" id="JBHSMX010000006">
    <property type="protein sequence ID" value="MFC5519878.1"/>
    <property type="molecule type" value="Genomic_DNA"/>
</dbReference>
<dbReference type="PANTHER" id="PTHR30408">
    <property type="entry name" value="TYPE-1 RESTRICTION ENZYME ECOKI SPECIFICITY PROTEIN"/>
    <property type="match status" value="1"/>
</dbReference>
<dbReference type="SUPFAM" id="SSF116734">
    <property type="entry name" value="DNA methylase specificity domain"/>
    <property type="match status" value="2"/>
</dbReference>